<evidence type="ECO:0000313" key="2">
    <source>
        <dbReference type="EMBL" id="MBB6108418.1"/>
    </source>
</evidence>
<feature type="signal peptide" evidence="1">
    <location>
        <begin position="1"/>
        <end position="20"/>
    </location>
</feature>
<comment type="caution">
    <text evidence="2">The sequence shown here is derived from an EMBL/GenBank/DDBJ whole genome shotgun (WGS) entry which is preliminary data.</text>
</comment>
<keyword evidence="3" id="KW-1185">Reference proteome</keyword>
<protein>
    <recommendedName>
        <fullName evidence="4">Outer membrane protein beta-barrel domain-containing protein</fullName>
    </recommendedName>
</protein>
<gene>
    <name evidence="2" type="ORF">HDF23_001153</name>
</gene>
<dbReference type="Proteomes" id="UP000541583">
    <property type="component" value="Unassembled WGS sequence"/>
</dbReference>
<reference evidence="2 3" key="1">
    <citation type="submission" date="2020-08" db="EMBL/GenBank/DDBJ databases">
        <title>Genomic Encyclopedia of Type Strains, Phase IV (KMG-V): Genome sequencing to study the core and pangenomes of soil and plant-associated prokaryotes.</title>
        <authorList>
            <person name="Whitman W."/>
        </authorList>
    </citation>
    <scope>NUCLEOTIDE SEQUENCE [LARGE SCALE GENOMIC DNA]</scope>
    <source>
        <strain evidence="2 3">ANJLi2</strain>
    </source>
</reference>
<sequence length="422" mass="47551">MKQLFCLLLLLSQAPLFLQAQSNYKPGYVINSKNDTLKGFVDYREWLKNPREINFKQTQAAATPQKFTVANANGFAITNAEYYDKFTVNISTSTVELAQLSHSPDTAYTTDTVFLQNLVNGKNVSLYAWTDNLKSSYYIFNKQTHTIEYLRQYLYFDEESRSVTGINGYISQLLRLAYQYLPGDTKIITRIQKANYAESDLTSAVIALNGGKATQQTVNSNSGVRFFAGAGLRYSKLQFNSSAGQAGPFSNGIHDNAISPVIAAGMDLLINKYTEKLLFRLEITGAVNSYHFSEASATNITTNALDVKVYHLSAVPQIMYNFYSTDKLKAFIDLGVAMNFYKYNNYNYTTTYHYSTITSVTAQNKYPDLQGFEFSIPVKAGVQINKRMEVYGAYWLPSSLSKYLYFSADQSAFQAGVNYIFR</sequence>
<name>A0ABR6PFN4_9SPHI</name>
<keyword evidence="1" id="KW-0732">Signal</keyword>
<dbReference type="RefSeq" id="WP_076371290.1">
    <property type="nucleotide sequence ID" value="NZ_FTMG01000002.1"/>
</dbReference>
<feature type="chain" id="PRO_5046854937" description="Outer membrane protein beta-barrel domain-containing protein" evidence="1">
    <location>
        <begin position="21"/>
        <end position="422"/>
    </location>
</feature>
<evidence type="ECO:0008006" key="4">
    <source>
        <dbReference type="Google" id="ProtNLM"/>
    </source>
</evidence>
<evidence type="ECO:0000256" key="1">
    <source>
        <dbReference type="SAM" id="SignalP"/>
    </source>
</evidence>
<organism evidence="2 3">
    <name type="scientific">Mucilaginibacter lappiensis</name>
    <dbReference type="NCBI Taxonomy" id="354630"/>
    <lineage>
        <taxon>Bacteria</taxon>
        <taxon>Pseudomonadati</taxon>
        <taxon>Bacteroidota</taxon>
        <taxon>Sphingobacteriia</taxon>
        <taxon>Sphingobacteriales</taxon>
        <taxon>Sphingobacteriaceae</taxon>
        <taxon>Mucilaginibacter</taxon>
    </lineage>
</organism>
<accession>A0ABR6PFN4</accession>
<evidence type="ECO:0000313" key="3">
    <source>
        <dbReference type="Proteomes" id="UP000541583"/>
    </source>
</evidence>
<proteinExistence type="predicted"/>
<dbReference type="EMBL" id="JACHCB010000002">
    <property type="protein sequence ID" value="MBB6108418.1"/>
    <property type="molecule type" value="Genomic_DNA"/>
</dbReference>